<dbReference type="InterPro" id="IPR002826">
    <property type="entry name" value="MptE-like"/>
</dbReference>
<keyword evidence="1" id="KW-1133">Transmembrane helix</keyword>
<accession>A0A840I3W4</accession>
<evidence type="ECO:0000259" key="2">
    <source>
        <dbReference type="Pfam" id="PF01973"/>
    </source>
</evidence>
<dbReference type="GO" id="GO:0016740">
    <property type="term" value="F:transferase activity"/>
    <property type="evidence" value="ECO:0007669"/>
    <property type="project" value="UniProtKB-KW"/>
</dbReference>
<dbReference type="AlphaFoldDB" id="A0A840I3W4"/>
<keyword evidence="1" id="KW-0812">Transmembrane</keyword>
<evidence type="ECO:0000256" key="1">
    <source>
        <dbReference type="SAM" id="Phobius"/>
    </source>
</evidence>
<dbReference type="SUPFAM" id="SSF53756">
    <property type="entry name" value="UDP-Glycosyltransferase/glycogen phosphorylase"/>
    <property type="match status" value="1"/>
</dbReference>
<sequence>MTKETKLRSELATYEALKAELPLQDPIYLPTDKLPLDEQINGLRRVRDLYRSGLQQHRDSLRLLKRRYEGCPRAFIIGNGPSLNQTDLSKLAGEVTFCVNGFFLKALELDWTPTFYVVEDHLVAEDRAEEINALTGSIKLFPASLRYCLDEGPDTIFFDHRPRPSFPDGFDFSTQADRVTYTGCTVTFTCLQIAHWLGFRELYLVGVDASYAIPGDAKKSDAYGTGVLDMVSDDPNHFHPDYFGKGYRWHDPQVGKMLEAYAEAKRVADAAGRPIRNATVGGKLEVFERVNYDDVLVTMPERQRRGTQQTAPRVLVLDAVPFGQGTATGELKASLFEDWPSDRLLALSAEGQNDVAISQDGDTRIASGKNDVLRAVRRFSPDVVLYRPVPDKPTFARTASAILAATKAPLVTWIVDTWQDRLERTDAVAGRKVDRELRVLFANASRNLVISQEMADDFAARYGREFSPLANGIVPSDWADFVREERPSRAACVIRYAGGLAPDMTLGTLLTIADAVEELGGDLDVTFEIRTREHWLREQGAAFDRYRYTKVVRADMSASAYRAWLATADIVVIAYDFGEPARSYVRHSLANKLPECLASGAAVLGVGPSDFATIRALLAAPGTTVATSPKDVSAKLQELVRNPAAREKQGEASKEFALDAYDIALRRARFEVILQDAASSPPRGAGGDLAALAEGPVSVPVPVRRLVTFYAGRRIIAPTFAVSLAMLPALPGLQGIPGAQFGPALAIGFTFAVVGNWVSQLRR</sequence>
<gene>
    <name evidence="3" type="ORF">GGQ59_001467</name>
</gene>
<keyword evidence="1" id="KW-0472">Membrane</keyword>
<reference evidence="3 4" key="1">
    <citation type="submission" date="2020-08" db="EMBL/GenBank/DDBJ databases">
        <title>Genomic Encyclopedia of Type Strains, Phase IV (KMG-IV): sequencing the most valuable type-strain genomes for metagenomic binning, comparative biology and taxonomic classification.</title>
        <authorList>
            <person name="Goeker M."/>
        </authorList>
    </citation>
    <scope>NUCLEOTIDE SEQUENCE [LARGE SCALE GENOMIC DNA]</scope>
    <source>
        <strain evidence="3 4">DSM 102850</strain>
    </source>
</reference>
<keyword evidence="4" id="KW-1185">Reference proteome</keyword>
<dbReference type="EMBL" id="JACHOB010000002">
    <property type="protein sequence ID" value="MBB4658953.1"/>
    <property type="molecule type" value="Genomic_DNA"/>
</dbReference>
<dbReference type="Proteomes" id="UP000563524">
    <property type="component" value="Unassembled WGS sequence"/>
</dbReference>
<evidence type="ECO:0000313" key="3">
    <source>
        <dbReference type="EMBL" id="MBB4658953.1"/>
    </source>
</evidence>
<protein>
    <submittedName>
        <fullName evidence="3">Glycosyltransferase involved in cell wall biosynthesis</fullName>
    </submittedName>
</protein>
<proteinExistence type="predicted"/>
<feature type="transmembrane region" description="Helical" evidence="1">
    <location>
        <begin position="739"/>
        <end position="758"/>
    </location>
</feature>
<evidence type="ECO:0000313" key="4">
    <source>
        <dbReference type="Proteomes" id="UP000563524"/>
    </source>
</evidence>
<comment type="caution">
    <text evidence="3">The sequence shown here is derived from an EMBL/GenBank/DDBJ whole genome shotgun (WGS) entry which is preliminary data.</text>
</comment>
<feature type="domain" description="6-hydroxymethylpterin diphosphokinase MptE-like" evidence="2">
    <location>
        <begin position="60"/>
        <end position="212"/>
    </location>
</feature>
<dbReference type="Pfam" id="PF01973">
    <property type="entry name" value="MptE-like"/>
    <property type="match status" value="1"/>
</dbReference>
<dbReference type="Gene3D" id="3.90.1480.10">
    <property type="entry name" value="Alpha-2,3-sialyltransferase"/>
    <property type="match status" value="1"/>
</dbReference>
<dbReference type="RefSeq" id="WP_183817123.1">
    <property type="nucleotide sequence ID" value="NZ_JACHOB010000002.1"/>
</dbReference>
<organism evidence="3 4">
    <name type="scientific">Parvularcula dongshanensis</name>
    <dbReference type="NCBI Taxonomy" id="1173995"/>
    <lineage>
        <taxon>Bacteria</taxon>
        <taxon>Pseudomonadati</taxon>
        <taxon>Pseudomonadota</taxon>
        <taxon>Alphaproteobacteria</taxon>
        <taxon>Parvularculales</taxon>
        <taxon>Parvularculaceae</taxon>
        <taxon>Parvularcula</taxon>
    </lineage>
</organism>
<dbReference type="Gene3D" id="3.40.50.2000">
    <property type="entry name" value="Glycogen Phosphorylase B"/>
    <property type="match status" value="1"/>
</dbReference>
<keyword evidence="3" id="KW-0808">Transferase</keyword>
<name>A0A840I3W4_9PROT</name>